<organism evidence="1 2">
    <name type="scientific">Rhizobium fredii</name>
    <name type="common">Sinorhizobium fredii</name>
    <dbReference type="NCBI Taxonomy" id="380"/>
    <lineage>
        <taxon>Bacteria</taxon>
        <taxon>Pseudomonadati</taxon>
        <taxon>Pseudomonadota</taxon>
        <taxon>Alphaproteobacteria</taxon>
        <taxon>Hyphomicrobiales</taxon>
        <taxon>Rhizobiaceae</taxon>
        <taxon>Sinorhizobium/Ensifer group</taxon>
        <taxon>Sinorhizobium</taxon>
    </lineage>
</organism>
<proteinExistence type="predicted"/>
<gene>
    <name evidence="1" type="ORF">NXT3_CH01816</name>
</gene>
<dbReference type="AlphaFoldDB" id="A0A2L0H4L7"/>
<protein>
    <submittedName>
        <fullName evidence="1">Uncharacterized protein</fullName>
    </submittedName>
</protein>
<evidence type="ECO:0000313" key="1">
    <source>
        <dbReference type="EMBL" id="AUX76384.1"/>
    </source>
</evidence>
<dbReference type="Proteomes" id="UP000239340">
    <property type="component" value="Chromosome"/>
</dbReference>
<evidence type="ECO:0000313" key="2">
    <source>
        <dbReference type="Proteomes" id="UP000239340"/>
    </source>
</evidence>
<dbReference type="EMBL" id="CP024307">
    <property type="protein sequence ID" value="AUX76384.1"/>
    <property type="molecule type" value="Genomic_DNA"/>
</dbReference>
<reference evidence="1 2" key="1">
    <citation type="submission" date="2017-10" db="EMBL/GenBank/DDBJ databases">
        <title>Analysis of the genome sequences of Rhizobium populations associated to common bean (phaseolus vulgaris).</title>
        <authorList>
            <person name="Bustos P."/>
            <person name="Santamaria R.I."/>
            <person name="Miranda-Sanchez F."/>
            <person name="Perez-Carrascal O."/>
            <person name="Juarez S."/>
            <person name="Lozano L."/>
            <person name="Martinez-Flores I."/>
            <person name="Vinuesa P."/>
            <person name="Martinez-Romero E."/>
            <person name="Cevallos M.A."/>
            <person name="Romero D."/>
            <person name="Davila G."/>
            <person name="Gonzalez V."/>
        </authorList>
    </citation>
    <scope>NUCLEOTIDE SEQUENCE [LARGE SCALE GENOMIC DNA]</scope>
    <source>
        <strain evidence="1 2">NXT3</strain>
    </source>
</reference>
<accession>A0A2L0H4L7</accession>
<dbReference type="RefSeq" id="WP_234828099.1">
    <property type="nucleotide sequence ID" value="NZ_CP024307.1"/>
</dbReference>
<sequence>MSISTPEIVEWAERQIAQKRTWLECHGPSSKRPRPENESDTKLRDIAMLDEVIRLARGRAA</sequence>
<name>A0A2L0H4L7_RHIFR</name>